<feature type="domain" description="T2SS protein K first SAM-like" evidence="11">
    <location>
        <begin position="121"/>
        <end position="237"/>
    </location>
</feature>
<protein>
    <submittedName>
        <fullName evidence="12">General secretion pathway protein GspK</fullName>
    </submittedName>
</protein>
<keyword evidence="5" id="KW-0997">Cell inner membrane</keyword>
<dbReference type="PANTHER" id="PTHR38831:SF2">
    <property type="entry name" value="TYPE II SECRETION SYSTEM PROTEIN K"/>
    <property type="match status" value="1"/>
</dbReference>
<gene>
    <name evidence="12" type="ORF">AZI87_13610</name>
</gene>
<evidence type="ECO:0000256" key="4">
    <source>
        <dbReference type="ARBA" id="ARBA00022475"/>
    </source>
</evidence>
<dbReference type="EMBL" id="LUKD01000006">
    <property type="protein sequence ID" value="KYG64371.1"/>
    <property type="molecule type" value="Genomic_DNA"/>
</dbReference>
<evidence type="ECO:0000313" key="12">
    <source>
        <dbReference type="EMBL" id="KYG64371.1"/>
    </source>
</evidence>
<dbReference type="InterPro" id="IPR049031">
    <property type="entry name" value="T2SSK_SAM-like_1st"/>
</dbReference>
<keyword evidence="6" id="KW-0812">Transmembrane</keyword>
<dbReference type="Gene3D" id="1.10.40.60">
    <property type="entry name" value="EpsJ-like"/>
    <property type="match status" value="1"/>
</dbReference>
<dbReference type="Pfam" id="PF21687">
    <property type="entry name" value="T2SSK_1st"/>
    <property type="match status" value="1"/>
</dbReference>
<dbReference type="OrthoDB" id="5289468at2"/>
<evidence type="ECO:0000256" key="6">
    <source>
        <dbReference type="ARBA" id="ARBA00022692"/>
    </source>
</evidence>
<dbReference type="InterPro" id="IPR005628">
    <property type="entry name" value="GspK"/>
</dbReference>
<feature type="compositionally biased region" description="Low complexity" evidence="10">
    <location>
        <begin position="373"/>
        <end position="382"/>
    </location>
</feature>
<organism evidence="12 13">
    <name type="scientific">Bdellovibrio bacteriovorus</name>
    <dbReference type="NCBI Taxonomy" id="959"/>
    <lineage>
        <taxon>Bacteria</taxon>
        <taxon>Pseudomonadati</taxon>
        <taxon>Bdellovibrionota</taxon>
        <taxon>Bdellovibrionia</taxon>
        <taxon>Bdellovibrionales</taxon>
        <taxon>Pseudobdellovibrionaceae</taxon>
        <taxon>Bdellovibrio</taxon>
    </lineage>
</organism>
<evidence type="ECO:0000256" key="2">
    <source>
        <dbReference type="ARBA" id="ARBA00007246"/>
    </source>
</evidence>
<evidence type="ECO:0000256" key="10">
    <source>
        <dbReference type="SAM" id="MobiDB-lite"/>
    </source>
</evidence>
<accession>A0A162G597</accession>
<evidence type="ECO:0000256" key="7">
    <source>
        <dbReference type="ARBA" id="ARBA00022927"/>
    </source>
</evidence>
<dbReference type="Proteomes" id="UP000075799">
    <property type="component" value="Unassembled WGS sequence"/>
</dbReference>
<feature type="region of interest" description="Disordered" evidence="10">
    <location>
        <begin position="351"/>
        <end position="397"/>
    </location>
</feature>
<keyword evidence="7" id="KW-0653">Protein transport</keyword>
<comment type="similarity">
    <text evidence="2">Belongs to the GSP K family.</text>
</comment>
<sequence length="397" mass="45131">MVAVACIMLIMYFAMEVSYDSNVEYLVNSQSLNRVKAYYAAKSGMQLSLLRIKIYQQAQSKFGAQLGNSPMLDQIWKFPFAWPMPIPDELNAVDKDNFKKIFKESAMDSSYIVTIEDEGSKIDLNDLNSPSKTLQDMTKKQLLNIFEQKKQEDEEFAREYSNVRFEELINNIADWMSPKSQSLNGGDKRANYAELNQLSQTDYYPPNRAFRTIAELHMVPGMNDTFFDLLQPRITIYGMKGINPNLATKEVLKSLDPAMTDEVVAEIIKRRETEEEGGPFKCDQNGGSQDFWSFVQQKGIRIMGNPEDIPMTCDTVMNFKIRSTGEFAGATREITAIVMDLNRAATKIKSFVDKEKQDPNAPPEDPNKPKTPTGGNNNANTNQVQKGPPRIVFWQER</sequence>
<evidence type="ECO:0000256" key="1">
    <source>
        <dbReference type="ARBA" id="ARBA00004533"/>
    </source>
</evidence>
<comment type="caution">
    <text evidence="12">The sequence shown here is derived from an EMBL/GenBank/DDBJ whole genome shotgun (WGS) entry which is preliminary data.</text>
</comment>
<name>A0A162G597_BDEBC</name>
<evidence type="ECO:0000256" key="9">
    <source>
        <dbReference type="ARBA" id="ARBA00023136"/>
    </source>
</evidence>
<dbReference type="InterPro" id="IPR038072">
    <property type="entry name" value="GspK_central_sf"/>
</dbReference>
<evidence type="ECO:0000313" key="13">
    <source>
        <dbReference type="Proteomes" id="UP000075799"/>
    </source>
</evidence>
<dbReference type="GO" id="GO:0005886">
    <property type="term" value="C:plasma membrane"/>
    <property type="evidence" value="ECO:0007669"/>
    <property type="project" value="UniProtKB-SubCell"/>
</dbReference>
<reference evidence="12 13" key="1">
    <citation type="submission" date="2016-03" db="EMBL/GenBank/DDBJ databases">
        <authorList>
            <person name="Ploux O."/>
        </authorList>
    </citation>
    <scope>NUCLEOTIDE SEQUENCE [LARGE SCALE GENOMIC DNA]</scope>
    <source>
        <strain evidence="12 13">EC13</strain>
    </source>
</reference>
<keyword evidence="4" id="KW-1003">Cell membrane</keyword>
<keyword evidence="3" id="KW-0813">Transport</keyword>
<dbReference type="PANTHER" id="PTHR38831">
    <property type="entry name" value="TYPE II SECRETION SYSTEM PROTEIN K"/>
    <property type="match status" value="1"/>
</dbReference>
<keyword evidence="8" id="KW-1133">Transmembrane helix</keyword>
<keyword evidence="9" id="KW-0472">Membrane</keyword>
<comment type="subcellular location">
    <subcellularLocation>
        <location evidence="1">Cell inner membrane</location>
    </subcellularLocation>
</comment>
<dbReference type="AlphaFoldDB" id="A0A162G597"/>
<dbReference type="GO" id="GO:0009306">
    <property type="term" value="P:protein secretion"/>
    <property type="evidence" value="ECO:0007669"/>
    <property type="project" value="InterPro"/>
</dbReference>
<evidence type="ECO:0000256" key="3">
    <source>
        <dbReference type="ARBA" id="ARBA00022448"/>
    </source>
</evidence>
<dbReference type="SUPFAM" id="SSF158544">
    <property type="entry name" value="GspK insert domain-like"/>
    <property type="match status" value="1"/>
</dbReference>
<evidence type="ECO:0000259" key="11">
    <source>
        <dbReference type="Pfam" id="PF21687"/>
    </source>
</evidence>
<evidence type="ECO:0000256" key="8">
    <source>
        <dbReference type="ARBA" id="ARBA00022989"/>
    </source>
</evidence>
<evidence type="ECO:0000256" key="5">
    <source>
        <dbReference type="ARBA" id="ARBA00022519"/>
    </source>
</evidence>
<proteinExistence type="inferred from homology"/>